<feature type="transmembrane region" description="Helical" evidence="8">
    <location>
        <begin position="121"/>
        <end position="143"/>
    </location>
</feature>
<evidence type="ECO:0000256" key="1">
    <source>
        <dbReference type="ARBA" id="ARBA00004651"/>
    </source>
</evidence>
<name>A0A1V2A5P8_9BACI</name>
<dbReference type="OrthoDB" id="9811721at2"/>
<comment type="caution">
    <text evidence="9">The sequence shown here is derived from an EMBL/GenBank/DDBJ whole genome shotgun (WGS) entry which is preliminary data.</text>
</comment>
<dbReference type="EMBL" id="MSFI01000022">
    <property type="protein sequence ID" value="OMP66250.1"/>
    <property type="molecule type" value="Genomic_DNA"/>
</dbReference>
<protein>
    <submittedName>
        <fullName evidence="9">Iron ABC transporter permease</fullName>
    </submittedName>
</protein>
<reference evidence="9 10" key="1">
    <citation type="submission" date="2016-12" db="EMBL/GenBank/DDBJ databases">
        <title>Domibacillus sp. SAB 38T whole genome sequencing.</title>
        <authorList>
            <person name="Verma A."/>
            <person name="Ojha A.K."/>
            <person name="Krishnamurthi S."/>
        </authorList>
    </citation>
    <scope>NUCLEOTIDE SEQUENCE [LARGE SCALE GENOMIC DNA]</scope>
    <source>
        <strain evidence="9 10">SAB 38</strain>
    </source>
</reference>
<comment type="similarity">
    <text evidence="2">Belongs to the binding-protein-dependent transport system permease family. FecCD subfamily.</text>
</comment>
<evidence type="ECO:0000313" key="9">
    <source>
        <dbReference type="EMBL" id="OMP66250.1"/>
    </source>
</evidence>
<feature type="transmembrane region" description="Helical" evidence="8">
    <location>
        <begin position="246"/>
        <end position="274"/>
    </location>
</feature>
<keyword evidence="3" id="KW-0813">Transport</keyword>
<keyword evidence="6 8" id="KW-1133">Transmembrane helix</keyword>
<dbReference type="SUPFAM" id="SSF81345">
    <property type="entry name" value="ABC transporter involved in vitamin B12 uptake, BtuC"/>
    <property type="match status" value="1"/>
</dbReference>
<feature type="transmembrane region" description="Helical" evidence="8">
    <location>
        <begin position="92"/>
        <end position="115"/>
    </location>
</feature>
<keyword evidence="10" id="KW-1185">Reference proteome</keyword>
<proteinExistence type="inferred from homology"/>
<dbReference type="Proteomes" id="UP000188613">
    <property type="component" value="Unassembled WGS sequence"/>
</dbReference>
<keyword evidence="7 8" id="KW-0472">Membrane</keyword>
<accession>A0A1V2A5P8</accession>
<keyword evidence="4" id="KW-1003">Cell membrane</keyword>
<evidence type="ECO:0000256" key="6">
    <source>
        <dbReference type="ARBA" id="ARBA00022989"/>
    </source>
</evidence>
<feature type="transmembrane region" description="Helical" evidence="8">
    <location>
        <begin position="197"/>
        <end position="217"/>
    </location>
</feature>
<organism evidence="9 10">
    <name type="scientific">Domibacillus epiphyticus</name>
    <dbReference type="NCBI Taxonomy" id="1714355"/>
    <lineage>
        <taxon>Bacteria</taxon>
        <taxon>Bacillati</taxon>
        <taxon>Bacillota</taxon>
        <taxon>Bacilli</taxon>
        <taxon>Bacillales</taxon>
        <taxon>Bacillaceae</taxon>
        <taxon>Domibacillus</taxon>
    </lineage>
</organism>
<gene>
    <name evidence="9" type="ORF">BTO28_13210</name>
</gene>
<dbReference type="InterPro" id="IPR000522">
    <property type="entry name" value="ABC_transptr_permease_BtuC"/>
</dbReference>
<evidence type="ECO:0000256" key="8">
    <source>
        <dbReference type="SAM" id="Phobius"/>
    </source>
</evidence>
<evidence type="ECO:0000256" key="4">
    <source>
        <dbReference type="ARBA" id="ARBA00022475"/>
    </source>
</evidence>
<dbReference type="Gene3D" id="1.10.3470.10">
    <property type="entry name" value="ABC transporter involved in vitamin B12 uptake, BtuC"/>
    <property type="match status" value="1"/>
</dbReference>
<feature type="transmembrane region" description="Helical" evidence="8">
    <location>
        <begin position="63"/>
        <end position="80"/>
    </location>
</feature>
<dbReference type="InterPro" id="IPR037294">
    <property type="entry name" value="ABC_BtuC-like"/>
</dbReference>
<dbReference type="STRING" id="1714355.BTO28_13210"/>
<dbReference type="GO" id="GO:0005886">
    <property type="term" value="C:plasma membrane"/>
    <property type="evidence" value="ECO:0007669"/>
    <property type="project" value="UniProtKB-SubCell"/>
</dbReference>
<evidence type="ECO:0000256" key="3">
    <source>
        <dbReference type="ARBA" id="ARBA00022448"/>
    </source>
</evidence>
<dbReference type="Pfam" id="PF01032">
    <property type="entry name" value="FecCD"/>
    <property type="match status" value="1"/>
</dbReference>
<evidence type="ECO:0000256" key="2">
    <source>
        <dbReference type="ARBA" id="ARBA00007935"/>
    </source>
</evidence>
<feature type="transmembrane region" description="Helical" evidence="8">
    <location>
        <begin position="286"/>
        <end position="305"/>
    </location>
</feature>
<keyword evidence="5 8" id="KW-0812">Transmembrane</keyword>
<dbReference type="AlphaFoldDB" id="A0A1V2A5P8"/>
<dbReference type="PANTHER" id="PTHR30472">
    <property type="entry name" value="FERRIC ENTEROBACTIN TRANSPORT SYSTEM PERMEASE PROTEIN"/>
    <property type="match status" value="1"/>
</dbReference>
<comment type="subcellular location">
    <subcellularLocation>
        <location evidence="1">Cell membrane</location>
        <topology evidence="1">Multi-pass membrane protein</topology>
    </subcellularLocation>
</comment>
<dbReference type="FunFam" id="1.10.3470.10:FF:000001">
    <property type="entry name" value="Vitamin B12 ABC transporter permease BtuC"/>
    <property type="match status" value="1"/>
</dbReference>
<dbReference type="CDD" id="cd06550">
    <property type="entry name" value="TM_ABC_iron-siderophores_like"/>
    <property type="match status" value="1"/>
</dbReference>
<feature type="transmembrane region" description="Helical" evidence="8">
    <location>
        <begin position="314"/>
        <end position="333"/>
    </location>
</feature>
<dbReference type="RefSeq" id="WP_076767019.1">
    <property type="nucleotide sequence ID" value="NZ_MSFI01000022.1"/>
</dbReference>
<feature type="transmembrane region" description="Helical" evidence="8">
    <location>
        <begin position="155"/>
        <end position="177"/>
    </location>
</feature>
<dbReference type="GO" id="GO:0033214">
    <property type="term" value="P:siderophore-iron import into cell"/>
    <property type="evidence" value="ECO:0007669"/>
    <property type="project" value="TreeGrafter"/>
</dbReference>
<evidence type="ECO:0000313" key="10">
    <source>
        <dbReference type="Proteomes" id="UP000188613"/>
    </source>
</evidence>
<dbReference type="PANTHER" id="PTHR30472:SF64">
    <property type="entry name" value="IRON(3+)-HYDROXAMATE IMPORT SYSTEM PERMEASE PROTEIN FHUG"/>
    <property type="match status" value="1"/>
</dbReference>
<evidence type="ECO:0000256" key="7">
    <source>
        <dbReference type="ARBA" id="ARBA00023136"/>
    </source>
</evidence>
<evidence type="ECO:0000256" key="5">
    <source>
        <dbReference type="ARBA" id="ARBA00022692"/>
    </source>
</evidence>
<dbReference type="GO" id="GO:0022857">
    <property type="term" value="F:transmembrane transporter activity"/>
    <property type="evidence" value="ECO:0007669"/>
    <property type="project" value="InterPro"/>
</dbReference>
<sequence length="336" mass="35917">MILFKKSPWILAGLLVILILAVFVASLNTGVIRLSPMNTFNALLGKGSSENELILFDFRMPRMVLSMCVGAGLAIAGAIFQSITRNDLAEPGLIGINAGAGVAVVLFIFLTGGVLEEVSGLSVFMLPLLAFLGAILTAGLIYLFAWKNGVTPLRLILVGVAMQAILSAVLIVLQLSMEDRDFNKALVWLMGSIYSANWGYVWSVLPWLLILIPFAIYKSRYLNILHVGDAAAMGLGINVERERKKLLIVAAALTGASVSAGGGIAFAGLVAPHVARRLVGPKHERFLPISALIGALLLLFADMIARTILMPSELPVGIVVSCIGAPYFLYLLMKSK</sequence>